<dbReference type="eggNOG" id="COG1585">
    <property type="taxonomic scope" value="Bacteria"/>
</dbReference>
<comment type="caution">
    <text evidence="2">The sequence shown here is derived from an EMBL/GenBank/DDBJ whole genome shotgun (WGS) entry which is preliminary data.</text>
</comment>
<dbReference type="AlphaFoldDB" id="A0A086Y3C7"/>
<accession>A0A086Y3C7</accession>
<evidence type="ECO:0008006" key="4">
    <source>
        <dbReference type="Google" id="ProtNLM"/>
    </source>
</evidence>
<organism evidence="2 3">
    <name type="scientific">Paenirhodobacter enshiensis</name>
    <dbReference type="NCBI Taxonomy" id="1105367"/>
    <lineage>
        <taxon>Bacteria</taxon>
        <taxon>Pseudomonadati</taxon>
        <taxon>Pseudomonadota</taxon>
        <taxon>Alphaproteobacteria</taxon>
        <taxon>Rhodobacterales</taxon>
        <taxon>Rhodobacter group</taxon>
        <taxon>Paenirhodobacter</taxon>
    </lineage>
</organism>
<reference evidence="2 3" key="1">
    <citation type="submission" date="2014-03" db="EMBL/GenBank/DDBJ databases">
        <title>Genome of Paenirhodobacter enshiensis DW2-9.</title>
        <authorList>
            <person name="Wang D."/>
            <person name="Wang G."/>
        </authorList>
    </citation>
    <scope>NUCLEOTIDE SEQUENCE [LARGE SCALE GENOMIC DNA]</scope>
    <source>
        <strain evidence="2 3">DW2-9</strain>
    </source>
</reference>
<keyword evidence="1" id="KW-0472">Membrane</keyword>
<evidence type="ECO:0000313" key="2">
    <source>
        <dbReference type="EMBL" id="KFI28777.1"/>
    </source>
</evidence>
<evidence type="ECO:0000313" key="3">
    <source>
        <dbReference type="Proteomes" id="UP000028824"/>
    </source>
</evidence>
<keyword evidence="3" id="KW-1185">Reference proteome</keyword>
<keyword evidence="1" id="KW-0812">Transmembrane</keyword>
<evidence type="ECO:0000256" key="1">
    <source>
        <dbReference type="SAM" id="Phobius"/>
    </source>
</evidence>
<name>A0A086Y3C7_9RHOB</name>
<dbReference type="EMBL" id="JFZB01000005">
    <property type="protein sequence ID" value="KFI28777.1"/>
    <property type="molecule type" value="Genomic_DNA"/>
</dbReference>
<keyword evidence="1" id="KW-1133">Transmembrane helix</keyword>
<feature type="transmembrane region" description="Helical" evidence="1">
    <location>
        <begin position="7"/>
        <end position="32"/>
    </location>
</feature>
<protein>
    <recommendedName>
        <fullName evidence="4">NfeD-like C-terminal domain-containing protein</fullName>
    </recommendedName>
</protein>
<dbReference type="RefSeq" id="WP_036635126.1">
    <property type="nucleotide sequence ID" value="NZ_JAYRMG010000002.1"/>
</dbReference>
<feature type="transmembrane region" description="Helical" evidence="1">
    <location>
        <begin position="38"/>
        <end position="66"/>
    </location>
</feature>
<dbReference type="Proteomes" id="UP000028824">
    <property type="component" value="Unassembled WGS sequence"/>
</dbReference>
<proteinExistence type="predicted"/>
<dbReference type="STRING" id="1105367.CG50_11170"/>
<sequence>MPAAWIWITAGVVLAFLELLLPGFYLLGFAIGAVATGALIWAGLIGSVPVALLALAVIAILAWVVLRRALGIRRGQTRIWHRDINEN</sequence>
<gene>
    <name evidence="2" type="ORF">CG50_11170</name>
</gene>